<evidence type="ECO:0000313" key="1">
    <source>
        <dbReference type="EMBL" id="CAJ2679755.1"/>
    </source>
</evidence>
<dbReference type="Proteomes" id="UP001177021">
    <property type="component" value="Unassembled WGS sequence"/>
</dbReference>
<accession>A0ACB0MDQ0</accession>
<gene>
    <name evidence="1" type="ORF">MILVUS5_LOCUS41787</name>
</gene>
<name>A0ACB0MDQ0_TRIPR</name>
<sequence>MLLFSSNAAAQSIGVCYGQVGNNLPSAKEVIDLYKTNNIGKMRIYNPNQETLQALGGSNIELVIGVPNEEIQSIANDVSSATNWVQNNILKYSQNVNFKYIVVGNEIDPSKDATSQFVLHAMENIYTSLASSNLQNQIKVSTAIHMALLGSSYPPSTGAFSSSSISYITPIVNFLARNGAPLLANVYTYFAYIGNKQDIPLDYALFKQQGINDVGYQNLFDAQLDSIYAALEKVGGSNVKIIVSETGWPSVGEDSATTGNAATYYANLISHVKSGNGTPMRPGQAIEAYLFALFDENQKPGAATEQHFGLFNPNKSPKYQLGFL</sequence>
<comment type="caution">
    <text evidence="1">The sequence shown here is derived from an EMBL/GenBank/DDBJ whole genome shotgun (WGS) entry which is preliminary data.</text>
</comment>
<proteinExistence type="predicted"/>
<dbReference type="EMBL" id="CASHSV030000823">
    <property type="protein sequence ID" value="CAJ2679755.1"/>
    <property type="molecule type" value="Genomic_DNA"/>
</dbReference>
<reference evidence="1" key="1">
    <citation type="submission" date="2023-10" db="EMBL/GenBank/DDBJ databases">
        <authorList>
            <person name="Rodriguez Cubillos JULIANA M."/>
            <person name="De Vega J."/>
        </authorList>
    </citation>
    <scope>NUCLEOTIDE SEQUENCE</scope>
</reference>
<organism evidence="1 2">
    <name type="scientific">Trifolium pratense</name>
    <name type="common">Red clover</name>
    <dbReference type="NCBI Taxonomy" id="57577"/>
    <lineage>
        <taxon>Eukaryota</taxon>
        <taxon>Viridiplantae</taxon>
        <taxon>Streptophyta</taxon>
        <taxon>Embryophyta</taxon>
        <taxon>Tracheophyta</taxon>
        <taxon>Spermatophyta</taxon>
        <taxon>Magnoliopsida</taxon>
        <taxon>eudicotyledons</taxon>
        <taxon>Gunneridae</taxon>
        <taxon>Pentapetalae</taxon>
        <taxon>rosids</taxon>
        <taxon>fabids</taxon>
        <taxon>Fabales</taxon>
        <taxon>Fabaceae</taxon>
        <taxon>Papilionoideae</taxon>
        <taxon>50 kb inversion clade</taxon>
        <taxon>NPAAA clade</taxon>
        <taxon>Hologalegina</taxon>
        <taxon>IRL clade</taxon>
        <taxon>Trifolieae</taxon>
        <taxon>Trifolium</taxon>
    </lineage>
</organism>
<protein>
    <submittedName>
        <fullName evidence="1">Uncharacterized protein</fullName>
    </submittedName>
</protein>
<evidence type="ECO:0000313" key="2">
    <source>
        <dbReference type="Proteomes" id="UP001177021"/>
    </source>
</evidence>
<keyword evidence="2" id="KW-1185">Reference proteome</keyword>